<organism evidence="1 2">
    <name type="scientific">Rosa chinensis</name>
    <name type="common">China rose</name>
    <dbReference type="NCBI Taxonomy" id="74649"/>
    <lineage>
        <taxon>Eukaryota</taxon>
        <taxon>Viridiplantae</taxon>
        <taxon>Streptophyta</taxon>
        <taxon>Embryophyta</taxon>
        <taxon>Tracheophyta</taxon>
        <taxon>Spermatophyta</taxon>
        <taxon>Magnoliopsida</taxon>
        <taxon>eudicotyledons</taxon>
        <taxon>Gunneridae</taxon>
        <taxon>Pentapetalae</taxon>
        <taxon>rosids</taxon>
        <taxon>fabids</taxon>
        <taxon>Rosales</taxon>
        <taxon>Rosaceae</taxon>
        <taxon>Rosoideae</taxon>
        <taxon>Rosoideae incertae sedis</taxon>
        <taxon>Rosa</taxon>
    </lineage>
</organism>
<comment type="caution">
    <text evidence="1">The sequence shown here is derived from an EMBL/GenBank/DDBJ whole genome shotgun (WGS) entry which is preliminary data.</text>
</comment>
<dbReference type="EMBL" id="PDCK01000043">
    <property type="protein sequence ID" value="PRQ32123.1"/>
    <property type="molecule type" value="Genomic_DNA"/>
</dbReference>
<protein>
    <submittedName>
        <fullName evidence="1">Uncharacterized protein</fullName>
    </submittedName>
</protein>
<reference evidence="1 2" key="1">
    <citation type="journal article" date="2018" name="Nat. Genet.">
        <title>The Rosa genome provides new insights in the design of modern roses.</title>
        <authorList>
            <person name="Bendahmane M."/>
        </authorList>
    </citation>
    <scope>NUCLEOTIDE SEQUENCE [LARGE SCALE GENOMIC DNA]</scope>
    <source>
        <strain evidence="2">cv. Old Blush</strain>
    </source>
</reference>
<gene>
    <name evidence="1" type="ORF">RchiOBHm_Chr5g0042861</name>
</gene>
<dbReference type="AlphaFoldDB" id="A0A2P6QD60"/>
<proteinExistence type="predicted"/>
<accession>A0A2P6QD60</accession>
<keyword evidence="2" id="KW-1185">Reference proteome</keyword>
<sequence length="47" mass="5343">MHRLVTLVVILWKTKVISKKVVIALGKSVAGNIKELELNKEPWVTRC</sequence>
<dbReference type="Proteomes" id="UP000238479">
    <property type="component" value="Chromosome 5"/>
</dbReference>
<evidence type="ECO:0000313" key="2">
    <source>
        <dbReference type="Proteomes" id="UP000238479"/>
    </source>
</evidence>
<dbReference type="Gramene" id="PRQ32123">
    <property type="protein sequence ID" value="PRQ32123"/>
    <property type="gene ID" value="RchiOBHm_Chr5g0042861"/>
</dbReference>
<name>A0A2P6QD60_ROSCH</name>
<evidence type="ECO:0000313" key="1">
    <source>
        <dbReference type="EMBL" id="PRQ32123.1"/>
    </source>
</evidence>